<evidence type="ECO:0000256" key="1">
    <source>
        <dbReference type="SAM" id="MobiDB-lite"/>
    </source>
</evidence>
<dbReference type="EMBL" id="CAJZAI010000033">
    <property type="protein sequence ID" value="CAG9185399.1"/>
    <property type="molecule type" value="Genomic_DNA"/>
</dbReference>
<feature type="chain" id="PRO_5046726386" description="Endonuclease" evidence="2">
    <location>
        <begin position="25"/>
        <end position="123"/>
    </location>
</feature>
<name>A0ABN7ZMN9_9BURK</name>
<evidence type="ECO:0000256" key="2">
    <source>
        <dbReference type="SAM" id="SignalP"/>
    </source>
</evidence>
<evidence type="ECO:0008006" key="5">
    <source>
        <dbReference type="Google" id="ProtNLM"/>
    </source>
</evidence>
<dbReference type="Proteomes" id="UP000727654">
    <property type="component" value="Unassembled WGS sequence"/>
</dbReference>
<feature type="region of interest" description="Disordered" evidence="1">
    <location>
        <begin position="21"/>
        <end position="123"/>
    </location>
</feature>
<sequence length="123" mass="12984">MKHLRPSRLLLAAALAAATIPALAQSPSTPRGTPDPYTQGGRAGDKFDPYTQGANASTRQDLAPESQPSTVPAQPSAAPSQPGTYMPDATQQRRPDPYTDGARMESPNLGQRLGPRNIFMDGA</sequence>
<feature type="compositionally biased region" description="Low complexity" evidence="1">
    <location>
        <begin position="66"/>
        <end position="82"/>
    </location>
</feature>
<feature type="signal peptide" evidence="2">
    <location>
        <begin position="1"/>
        <end position="24"/>
    </location>
</feature>
<reference evidence="3 4" key="1">
    <citation type="submission" date="2021-08" db="EMBL/GenBank/DDBJ databases">
        <authorList>
            <person name="Peeters C."/>
        </authorList>
    </citation>
    <scope>NUCLEOTIDE SEQUENCE [LARGE SCALE GENOMIC DNA]</scope>
    <source>
        <strain evidence="3 4">LMG 23992</strain>
    </source>
</reference>
<proteinExistence type="predicted"/>
<comment type="caution">
    <text evidence="3">The sequence shown here is derived from an EMBL/GenBank/DDBJ whole genome shotgun (WGS) entry which is preliminary data.</text>
</comment>
<organism evidence="3 4">
    <name type="scientific">Cupriavidus laharis</name>
    <dbReference type="NCBI Taxonomy" id="151654"/>
    <lineage>
        <taxon>Bacteria</taxon>
        <taxon>Pseudomonadati</taxon>
        <taxon>Pseudomonadota</taxon>
        <taxon>Betaproteobacteria</taxon>
        <taxon>Burkholderiales</taxon>
        <taxon>Burkholderiaceae</taxon>
        <taxon>Cupriavidus</taxon>
    </lineage>
</organism>
<evidence type="ECO:0000313" key="4">
    <source>
        <dbReference type="Proteomes" id="UP000727654"/>
    </source>
</evidence>
<keyword evidence="4" id="KW-1185">Reference proteome</keyword>
<protein>
    <recommendedName>
        <fullName evidence="5">Endonuclease</fullName>
    </recommendedName>
</protein>
<keyword evidence="2" id="KW-0732">Signal</keyword>
<gene>
    <name evidence="3" type="ORF">LMG23992_05534</name>
</gene>
<dbReference type="RefSeq" id="WP_224082939.1">
    <property type="nucleotide sequence ID" value="NZ_CAJZAI010000033.1"/>
</dbReference>
<evidence type="ECO:0000313" key="3">
    <source>
        <dbReference type="EMBL" id="CAG9185399.1"/>
    </source>
</evidence>
<accession>A0ABN7ZMN9</accession>